<evidence type="ECO:0000313" key="4">
    <source>
        <dbReference type="Proteomes" id="UP000729402"/>
    </source>
</evidence>
<dbReference type="OrthoDB" id="600964at2759"/>
<proteinExistence type="predicted"/>
<dbReference type="Proteomes" id="UP000729402">
    <property type="component" value="Unassembled WGS sequence"/>
</dbReference>
<accession>A0A8J5WIJ7</accession>
<gene>
    <name evidence="3" type="ORF">GUJ93_ZPchr0012g19097</name>
</gene>
<name>A0A8J5WIJ7_ZIZPA</name>
<sequence length="429" mass="47293">MTKRKRDMGSPSPRPPRPGVADPCAGTIDWSWLPADLLSTVFKRLPSDADRVRVGAVCTRWVAAAAAWRPRPWLVGSRADDRSGRSVAMSSFWLSQGDDGLVQFAAAMPDGSEYLSSSHGYLAVANPRASTKTITLFNPVTTRRISLPPISFFKKWHDVTTIVLSADPDAADEWSAVAIAFPANCLAYYSSATGVWTPLRFTAAGYPGVEHYNGRFYVAFESQLCVCELDVAAPAIIPLEQFDSDSDYSDNEAAALAAIELKQANRYEHSWRDDEKLPGKRVVETHLVECDGELLIVSVYGDVRYNSESTCKGSGGGAICDERTVEVHRVEWMEDGRVKLEKEEDLGDNALFLGRNHAFALSAEKFPVCQPNCVYLVDLQGHPDGLVRVVDLDSYGQLTLRDENIYPVDGMQGSPSAGWARRGWFIPKY</sequence>
<keyword evidence="4" id="KW-1185">Reference proteome</keyword>
<dbReference type="EMBL" id="JAAALK010000080">
    <property type="protein sequence ID" value="KAG8092303.1"/>
    <property type="molecule type" value="Genomic_DNA"/>
</dbReference>
<evidence type="ECO:0000256" key="1">
    <source>
        <dbReference type="SAM" id="MobiDB-lite"/>
    </source>
</evidence>
<feature type="domain" description="KIB1-4 beta-propeller" evidence="2">
    <location>
        <begin position="108"/>
        <end position="382"/>
    </location>
</feature>
<feature type="region of interest" description="Disordered" evidence="1">
    <location>
        <begin position="1"/>
        <end position="21"/>
    </location>
</feature>
<organism evidence="3 4">
    <name type="scientific">Zizania palustris</name>
    <name type="common">Northern wild rice</name>
    <dbReference type="NCBI Taxonomy" id="103762"/>
    <lineage>
        <taxon>Eukaryota</taxon>
        <taxon>Viridiplantae</taxon>
        <taxon>Streptophyta</taxon>
        <taxon>Embryophyta</taxon>
        <taxon>Tracheophyta</taxon>
        <taxon>Spermatophyta</taxon>
        <taxon>Magnoliopsida</taxon>
        <taxon>Liliopsida</taxon>
        <taxon>Poales</taxon>
        <taxon>Poaceae</taxon>
        <taxon>BOP clade</taxon>
        <taxon>Oryzoideae</taxon>
        <taxon>Oryzeae</taxon>
        <taxon>Zizaniinae</taxon>
        <taxon>Zizania</taxon>
    </lineage>
</organism>
<evidence type="ECO:0000313" key="3">
    <source>
        <dbReference type="EMBL" id="KAG8092303.1"/>
    </source>
</evidence>
<dbReference type="Pfam" id="PF03478">
    <property type="entry name" value="Beta-prop_KIB1-4"/>
    <property type="match status" value="1"/>
</dbReference>
<dbReference type="PANTHER" id="PTHR36901:SF1">
    <property type="entry name" value="F-BOX DOMAIN CONTAINING PROTEIN, EXPRESSED"/>
    <property type="match status" value="1"/>
</dbReference>
<reference evidence="3" key="1">
    <citation type="journal article" date="2021" name="bioRxiv">
        <title>Whole Genome Assembly and Annotation of Northern Wild Rice, Zizania palustris L., Supports a Whole Genome Duplication in the Zizania Genus.</title>
        <authorList>
            <person name="Haas M."/>
            <person name="Kono T."/>
            <person name="Macchietto M."/>
            <person name="Millas R."/>
            <person name="McGilp L."/>
            <person name="Shao M."/>
            <person name="Duquette J."/>
            <person name="Hirsch C.N."/>
            <person name="Kimball J."/>
        </authorList>
    </citation>
    <scope>NUCLEOTIDE SEQUENCE</scope>
    <source>
        <tissue evidence="3">Fresh leaf tissue</tissue>
    </source>
</reference>
<evidence type="ECO:0000259" key="2">
    <source>
        <dbReference type="Pfam" id="PF03478"/>
    </source>
</evidence>
<protein>
    <recommendedName>
        <fullName evidence="2">KIB1-4 beta-propeller domain-containing protein</fullName>
    </recommendedName>
</protein>
<dbReference type="PANTHER" id="PTHR36901">
    <property type="entry name" value="F-BOX DOMAIN CONTAINING PROTEIN, EXPRESSED-RELATED"/>
    <property type="match status" value="1"/>
</dbReference>
<dbReference type="AlphaFoldDB" id="A0A8J5WIJ7"/>
<dbReference type="InterPro" id="IPR005174">
    <property type="entry name" value="KIB1-4_b-propeller"/>
</dbReference>
<comment type="caution">
    <text evidence="3">The sequence shown here is derived from an EMBL/GenBank/DDBJ whole genome shotgun (WGS) entry which is preliminary data.</text>
</comment>
<reference evidence="3" key="2">
    <citation type="submission" date="2021-02" db="EMBL/GenBank/DDBJ databases">
        <authorList>
            <person name="Kimball J.A."/>
            <person name="Haas M.W."/>
            <person name="Macchietto M."/>
            <person name="Kono T."/>
            <person name="Duquette J."/>
            <person name="Shao M."/>
        </authorList>
    </citation>
    <scope>NUCLEOTIDE SEQUENCE</scope>
    <source>
        <tissue evidence="3">Fresh leaf tissue</tissue>
    </source>
</reference>